<dbReference type="Proteomes" id="UP000220102">
    <property type="component" value="Unassembled WGS sequence"/>
</dbReference>
<dbReference type="InterPro" id="IPR013149">
    <property type="entry name" value="ADH-like_C"/>
</dbReference>
<organism evidence="7 8">
    <name type="scientific">Longibacter salinarum</name>
    <dbReference type="NCBI Taxonomy" id="1850348"/>
    <lineage>
        <taxon>Bacteria</taxon>
        <taxon>Pseudomonadati</taxon>
        <taxon>Rhodothermota</taxon>
        <taxon>Rhodothermia</taxon>
        <taxon>Rhodothermales</taxon>
        <taxon>Salisaetaceae</taxon>
        <taxon>Longibacter</taxon>
    </lineage>
</organism>
<dbReference type="SUPFAM" id="SSF50129">
    <property type="entry name" value="GroES-like"/>
    <property type="match status" value="1"/>
</dbReference>
<dbReference type="InterPro" id="IPR036291">
    <property type="entry name" value="NAD(P)-bd_dom_sf"/>
</dbReference>
<accession>A0A2A8D2M8</accession>
<dbReference type="EMBL" id="PDEQ01000001">
    <property type="protein sequence ID" value="PEN15063.1"/>
    <property type="molecule type" value="Genomic_DNA"/>
</dbReference>
<dbReference type="GO" id="GO:0016491">
    <property type="term" value="F:oxidoreductase activity"/>
    <property type="evidence" value="ECO:0007669"/>
    <property type="project" value="UniProtKB-KW"/>
</dbReference>
<dbReference type="GO" id="GO:0046872">
    <property type="term" value="F:metal ion binding"/>
    <property type="evidence" value="ECO:0007669"/>
    <property type="project" value="UniProtKB-KW"/>
</dbReference>
<evidence type="ECO:0000256" key="4">
    <source>
        <dbReference type="ARBA" id="ARBA00022833"/>
    </source>
</evidence>
<comment type="cofactor">
    <cofactor evidence="1">
        <name>Zn(2+)</name>
        <dbReference type="ChEBI" id="CHEBI:29105"/>
    </cofactor>
</comment>
<evidence type="ECO:0000313" key="7">
    <source>
        <dbReference type="EMBL" id="PEN15063.1"/>
    </source>
</evidence>
<feature type="domain" description="Alcohol dehydrogenase-like C-terminal" evidence="6">
    <location>
        <begin position="180"/>
        <end position="290"/>
    </location>
</feature>
<comment type="caution">
    <text evidence="7">The sequence shown here is derived from an EMBL/GenBank/DDBJ whole genome shotgun (WGS) entry which is preliminary data.</text>
</comment>
<sequence>MPPVSSRDILVFGGDESVSIRSEKLEAPGHNEVQVTTHVSAISAGTERLVYEGSLPAELASDATIDALENKSSDLYPTTYGYASAGRVTALGNGVSDAWLGRKVFAFHPHATHFNAAVSSLIPLPDDLPLENAVLYPNMETAIGLVMDGRPVLGERVSVFGLGLVGLLVTWLLSDFPLQTLLAIDPVAQRRSLAADLGASTTADPQNTQKLFREMKRSQHADPTVNPEGGADLVYELSGRPETIDDGISICGYAGRILVGSWYGTKTAPVDLGRRYHRSHITIRASQVSTIGPEHRPRWSKSRRGDVVMRRLANLPTEILNTVDRPFHDAAETYQMLSEPDSSVVQILHKYADAKQV</sequence>
<dbReference type="SUPFAM" id="SSF51735">
    <property type="entry name" value="NAD(P)-binding Rossmann-fold domains"/>
    <property type="match status" value="1"/>
</dbReference>
<dbReference type="Gene3D" id="3.90.180.10">
    <property type="entry name" value="Medium-chain alcohol dehydrogenases, catalytic domain"/>
    <property type="match status" value="2"/>
</dbReference>
<dbReference type="OrthoDB" id="9781588at2"/>
<protein>
    <submittedName>
        <fullName evidence="7">Oxidoreductase</fullName>
    </submittedName>
</protein>
<evidence type="ECO:0000256" key="2">
    <source>
        <dbReference type="ARBA" id="ARBA00008072"/>
    </source>
</evidence>
<keyword evidence="3" id="KW-0479">Metal-binding</keyword>
<dbReference type="PANTHER" id="PTHR43350:SF19">
    <property type="entry name" value="D-GULOSIDE 3-DEHYDROGENASE"/>
    <property type="match status" value="1"/>
</dbReference>
<evidence type="ECO:0000256" key="3">
    <source>
        <dbReference type="ARBA" id="ARBA00022723"/>
    </source>
</evidence>
<evidence type="ECO:0000256" key="1">
    <source>
        <dbReference type="ARBA" id="ARBA00001947"/>
    </source>
</evidence>
<dbReference type="RefSeq" id="WP_098073962.1">
    <property type="nucleotide sequence ID" value="NZ_PDEQ01000001.1"/>
</dbReference>
<evidence type="ECO:0000259" key="6">
    <source>
        <dbReference type="Pfam" id="PF00107"/>
    </source>
</evidence>
<evidence type="ECO:0000256" key="5">
    <source>
        <dbReference type="ARBA" id="ARBA00023002"/>
    </source>
</evidence>
<gene>
    <name evidence="7" type="ORF">CRI94_01895</name>
</gene>
<dbReference type="Pfam" id="PF00107">
    <property type="entry name" value="ADH_zinc_N"/>
    <property type="match status" value="1"/>
</dbReference>
<dbReference type="AlphaFoldDB" id="A0A2A8D2M8"/>
<evidence type="ECO:0000313" key="8">
    <source>
        <dbReference type="Proteomes" id="UP000220102"/>
    </source>
</evidence>
<name>A0A2A8D2M8_9BACT</name>
<comment type="similarity">
    <text evidence="2">Belongs to the zinc-containing alcohol dehydrogenase family.</text>
</comment>
<dbReference type="Gene3D" id="3.40.50.720">
    <property type="entry name" value="NAD(P)-binding Rossmann-like Domain"/>
    <property type="match status" value="1"/>
</dbReference>
<keyword evidence="8" id="KW-1185">Reference proteome</keyword>
<reference evidence="7 8" key="1">
    <citation type="submission" date="2017-10" db="EMBL/GenBank/DDBJ databases">
        <title>Draft genome of Longibacter Salinarum.</title>
        <authorList>
            <person name="Goh K.M."/>
            <person name="Shamsir M.S."/>
            <person name="Lim S.W."/>
        </authorList>
    </citation>
    <scope>NUCLEOTIDE SEQUENCE [LARGE SCALE GENOMIC DNA]</scope>
    <source>
        <strain evidence="7 8">KCTC 52045</strain>
    </source>
</reference>
<dbReference type="InterPro" id="IPR011032">
    <property type="entry name" value="GroES-like_sf"/>
</dbReference>
<keyword evidence="5" id="KW-0560">Oxidoreductase</keyword>
<keyword evidence="4" id="KW-0862">Zinc</keyword>
<dbReference type="CDD" id="cd08255">
    <property type="entry name" value="2-desacetyl-2-hydroxyethyl_bacteriochlorophyllide_like"/>
    <property type="match status" value="1"/>
</dbReference>
<dbReference type="PANTHER" id="PTHR43350">
    <property type="entry name" value="NAD-DEPENDENT ALCOHOL DEHYDROGENASE"/>
    <property type="match status" value="1"/>
</dbReference>
<proteinExistence type="inferred from homology"/>